<comment type="caution">
    <text evidence="1">The sequence shown here is derived from an EMBL/GenBank/DDBJ whole genome shotgun (WGS) entry which is preliminary data.</text>
</comment>
<organism evidence="1 2">
    <name type="scientific">Mucilaginibacter lappiensis</name>
    <dbReference type="NCBI Taxonomy" id="354630"/>
    <lineage>
        <taxon>Bacteria</taxon>
        <taxon>Pseudomonadati</taxon>
        <taxon>Bacteroidota</taxon>
        <taxon>Sphingobacteriia</taxon>
        <taxon>Sphingobacteriales</taxon>
        <taxon>Sphingobacteriaceae</taxon>
        <taxon>Mucilaginibacter</taxon>
    </lineage>
</organism>
<reference evidence="1 2" key="1">
    <citation type="submission" date="2020-08" db="EMBL/GenBank/DDBJ databases">
        <title>Genomic Encyclopedia of Type Strains, Phase IV (KMG-V): Genome sequencing to study the core and pangenomes of soil and plant-associated prokaryotes.</title>
        <authorList>
            <person name="Whitman W."/>
        </authorList>
    </citation>
    <scope>NUCLEOTIDE SEQUENCE [LARGE SCALE GENOMIC DNA]</scope>
    <source>
        <strain evidence="1 2">ANJLi2</strain>
    </source>
</reference>
<keyword evidence="2" id="KW-1185">Reference proteome</keyword>
<dbReference type="RefSeq" id="WP_076373520.1">
    <property type="nucleotide sequence ID" value="NZ_FTMG01000005.1"/>
</dbReference>
<dbReference type="EMBL" id="JACHCB010000005">
    <property type="protein sequence ID" value="MBB6109738.1"/>
    <property type="molecule type" value="Genomic_DNA"/>
</dbReference>
<evidence type="ECO:0000313" key="2">
    <source>
        <dbReference type="Proteomes" id="UP000541583"/>
    </source>
</evidence>
<accession>A0ABR6PJE8</accession>
<proteinExistence type="predicted"/>
<protein>
    <submittedName>
        <fullName evidence="1">Uncharacterized protein</fullName>
    </submittedName>
</protein>
<gene>
    <name evidence="1" type="ORF">HDF23_002487</name>
</gene>
<sequence>MKRRLFNIAWSIVDQFNSFAEALAHAWKVIKLQYALCTQALVRFKYIKVSDGSVREAVGTLDGVPVTTGKKVVNYGLLTYFDLDAAGWRSCRIENLIF</sequence>
<evidence type="ECO:0000313" key="1">
    <source>
        <dbReference type="EMBL" id="MBB6109738.1"/>
    </source>
</evidence>
<dbReference type="Proteomes" id="UP000541583">
    <property type="component" value="Unassembled WGS sequence"/>
</dbReference>
<dbReference type="Pfam" id="PF10902">
    <property type="entry name" value="WYL_2"/>
    <property type="match status" value="1"/>
</dbReference>
<dbReference type="InterPro" id="IPR024401">
    <property type="entry name" value="WYL_prot"/>
</dbReference>
<name>A0ABR6PJE8_9SPHI</name>